<comment type="subcellular location">
    <subcellularLocation>
        <location evidence="9">Cell membrane</location>
        <topology evidence="9">Multi-pass membrane protein</topology>
    </subcellularLocation>
</comment>
<feature type="transmembrane region" description="Helical" evidence="9">
    <location>
        <begin position="65"/>
        <end position="89"/>
    </location>
</feature>
<dbReference type="GO" id="GO:0005886">
    <property type="term" value="C:plasma membrane"/>
    <property type="evidence" value="ECO:0007669"/>
    <property type="project" value="UniProtKB-SubCell"/>
</dbReference>
<evidence type="ECO:0000256" key="1">
    <source>
        <dbReference type="ARBA" id="ARBA00022448"/>
    </source>
</evidence>
<name>A0A7K1TI99_9BACT</name>
<keyword evidence="5 9" id="KW-0630">Potassium</keyword>
<organism evidence="10 11">
    <name type="scientific">Hymenobacter ginkgonis</name>
    <dbReference type="NCBI Taxonomy" id="2682976"/>
    <lineage>
        <taxon>Bacteria</taxon>
        <taxon>Pseudomonadati</taxon>
        <taxon>Bacteroidota</taxon>
        <taxon>Cytophagia</taxon>
        <taxon>Cytophagales</taxon>
        <taxon>Hymenobacteraceae</taxon>
        <taxon>Hymenobacter</taxon>
    </lineage>
</organism>
<dbReference type="PANTHER" id="PTHR30607:SF2">
    <property type="entry name" value="POTASSIUM-TRANSPORTING ATPASE POTASSIUM-BINDING SUBUNIT"/>
    <property type="match status" value="1"/>
</dbReference>
<gene>
    <name evidence="9 10" type="primary">kdpA</name>
    <name evidence="10" type="ORF">GO988_17535</name>
</gene>
<feature type="transmembrane region" description="Helical" evidence="9">
    <location>
        <begin position="178"/>
        <end position="196"/>
    </location>
</feature>
<dbReference type="RefSeq" id="WP_157567920.1">
    <property type="nucleotide sequence ID" value="NZ_WQKZ01000004.1"/>
</dbReference>
<dbReference type="EMBL" id="WQKZ01000004">
    <property type="protein sequence ID" value="MVN78134.1"/>
    <property type="molecule type" value="Genomic_DNA"/>
</dbReference>
<proteinExistence type="inferred from homology"/>
<sequence length="566" mass="60359">MTTGLLGIFVTYGLTLLLALPLGRFLANVFQGHQNALDFLAPLERGLFRLAGLDEKREMTWQQHLLALLTINLVWFVFAMVVLCTQGSLPLNPDGNPSMSPDLAFNTNISFLVNCNLQHYSGESGLSYLSQIVVITFLQFVTAATGIAAAVVVLNALQTRTTDKLGNFYNYFVKSLTRLLLPLSLVIALILAFNGAPMTLHGKQQLVTVQGDSVAVARGPVAAMVAIKELGTNGGGFFGANSAHPLENPNFATNVTENVALALIPLALVFALGFYLKRQKLAYMIFGVMTVGFLALLAPTVYYEMHGNPAISQMGVNQALGALEGKEIRFGAAASAYWSITNTVISCGSINSMHDSFMPLSGLCQLLGMMTNAFYGGCGVGLLNFFAYLIIAVFIAGLMVGRTPEFLGKKIEAREMKIAVIVTLLHPLLILAGTALTAHLFAGSPTEYAGWLANPGYHGFSEMLYEFTSASANNGSGFEGLGDNTPWWNISTGVVMLLSRFLPIIGPVAIAGLLARKKVVPEGAGTLPADTATFGVMVLAVIVIIAALAFFPALALGPLAEHFSLY</sequence>
<evidence type="ECO:0000256" key="2">
    <source>
        <dbReference type="ARBA" id="ARBA00022475"/>
    </source>
</evidence>
<feature type="transmembrane region" description="Helical" evidence="9">
    <location>
        <begin position="536"/>
        <end position="560"/>
    </location>
</feature>
<dbReference type="NCBIfam" id="TIGR00680">
    <property type="entry name" value="kdpA"/>
    <property type="match status" value="1"/>
</dbReference>
<evidence type="ECO:0000256" key="4">
    <source>
        <dbReference type="ARBA" id="ARBA00022692"/>
    </source>
</evidence>
<comment type="subunit">
    <text evidence="9">The system is composed of three essential subunits: KdpA, KdpB and KdpC.</text>
</comment>
<keyword evidence="8 9" id="KW-0472">Membrane</keyword>
<evidence type="ECO:0000256" key="3">
    <source>
        <dbReference type="ARBA" id="ARBA00022538"/>
    </source>
</evidence>
<dbReference type="InterPro" id="IPR004623">
    <property type="entry name" value="KdpA"/>
</dbReference>
<dbReference type="Proteomes" id="UP000441336">
    <property type="component" value="Unassembled WGS sequence"/>
</dbReference>
<feature type="transmembrane region" description="Helical" evidence="9">
    <location>
        <begin position="259"/>
        <end position="276"/>
    </location>
</feature>
<keyword evidence="2 9" id="KW-1003">Cell membrane</keyword>
<keyword evidence="4 9" id="KW-0812">Transmembrane</keyword>
<keyword evidence="6 9" id="KW-1133">Transmembrane helix</keyword>
<feature type="transmembrane region" description="Helical" evidence="9">
    <location>
        <begin position="6"/>
        <end position="27"/>
    </location>
</feature>
<evidence type="ECO:0000256" key="9">
    <source>
        <dbReference type="HAMAP-Rule" id="MF_00275"/>
    </source>
</evidence>
<dbReference type="Pfam" id="PF03814">
    <property type="entry name" value="KdpA"/>
    <property type="match status" value="1"/>
</dbReference>
<dbReference type="PANTHER" id="PTHR30607">
    <property type="entry name" value="POTASSIUM-TRANSPORTING ATPASE A CHAIN"/>
    <property type="match status" value="1"/>
</dbReference>
<feature type="transmembrane region" description="Helical" evidence="9">
    <location>
        <begin position="132"/>
        <end position="157"/>
    </location>
</feature>
<keyword evidence="3 9" id="KW-0633">Potassium transport</keyword>
<dbReference type="GO" id="GO:0008556">
    <property type="term" value="F:P-type potassium transmembrane transporter activity"/>
    <property type="evidence" value="ECO:0007669"/>
    <property type="project" value="InterPro"/>
</dbReference>
<evidence type="ECO:0000313" key="10">
    <source>
        <dbReference type="EMBL" id="MVN78134.1"/>
    </source>
</evidence>
<feature type="transmembrane region" description="Helical" evidence="9">
    <location>
        <begin position="494"/>
        <end position="515"/>
    </location>
</feature>
<dbReference type="PIRSF" id="PIRSF001294">
    <property type="entry name" value="K_ATPaseA"/>
    <property type="match status" value="1"/>
</dbReference>
<keyword evidence="11" id="KW-1185">Reference proteome</keyword>
<comment type="similarity">
    <text evidence="9">Belongs to the KdpA family.</text>
</comment>
<evidence type="ECO:0000256" key="5">
    <source>
        <dbReference type="ARBA" id="ARBA00022958"/>
    </source>
</evidence>
<evidence type="ECO:0000256" key="7">
    <source>
        <dbReference type="ARBA" id="ARBA00023065"/>
    </source>
</evidence>
<feature type="transmembrane region" description="Helical" evidence="9">
    <location>
        <begin position="283"/>
        <end position="303"/>
    </location>
</feature>
<dbReference type="HAMAP" id="MF_00275">
    <property type="entry name" value="KdpA"/>
    <property type="match status" value="1"/>
</dbReference>
<reference evidence="10 11" key="1">
    <citation type="submission" date="2019-12" db="EMBL/GenBank/DDBJ databases">
        <title>Hymenobacter sp. HMF4947 Genome sequencing and assembly.</title>
        <authorList>
            <person name="Kang H."/>
            <person name="Cha I."/>
            <person name="Kim H."/>
            <person name="Joh K."/>
        </authorList>
    </citation>
    <scope>NUCLEOTIDE SEQUENCE [LARGE SCALE GENOMIC DNA]</scope>
    <source>
        <strain evidence="10 11">HMF4947</strain>
    </source>
</reference>
<keyword evidence="1 9" id="KW-0813">Transport</keyword>
<dbReference type="GO" id="GO:0030955">
    <property type="term" value="F:potassium ion binding"/>
    <property type="evidence" value="ECO:0007669"/>
    <property type="project" value="UniProtKB-UniRule"/>
</dbReference>
<comment type="function">
    <text evidence="9">Part of the high-affinity ATP-driven potassium transport (or Kdp) system, which catalyzes the hydrolysis of ATP coupled with the electrogenic transport of potassium into the cytoplasm. This subunit binds the extracellular potassium ions and delivers the ions to the membrane domain of KdpB through an intramembrane tunnel.</text>
</comment>
<evidence type="ECO:0000256" key="6">
    <source>
        <dbReference type="ARBA" id="ARBA00022989"/>
    </source>
</evidence>
<feature type="transmembrane region" description="Helical" evidence="9">
    <location>
        <begin position="418"/>
        <end position="442"/>
    </location>
</feature>
<comment type="caution">
    <text evidence="10">The sequence shown here is derived from an EMBL/GenBank/DDBJ whole genome shotgun (WGS) entry which is preliminary data.</text>
</comment>
<evidence type="ECO:0000313" key="11">
    <source>
        <dbReference type="Proteomes" id="UP000441336"/>
    </source>
</evidence>
<evidence type="ECO:0000256" key="8">
    <source>
        <dbReference type="ARBA" id="ARBA00023136"/>
    </source>
</evidence>
<keyword evidence="7 9" id="KW-0406">Ion transport</keyword>
<feature type="transmembrane region" description="Helical" evidence="9">
    <location>
        <begin position="373"/>
        <end position="398"/>
    </location>
</feature>
<accession>A0A7K1TI99</accession>
<dbReference type="AlphaFoldDB" id="A0A7K1TI99"/>
<protein>
    <recommendedName>
        <fullName evidence="9">Potassium-transporting ATPase potassium-binding subunit</fullName>
    </recommendedName>
    <alternativeName>
        <fullName evidence="9">ATP phosphohydrolase [potassium-transporting] A chain</fullName>
    </alternativeName>
    <alternativeName>
        <fullName evidence="9">Potassium-binding and translocating subunit A</fullName>
    </alternativeName>
    <alternativeName>
        <fullName evidence="9">Potassium-translocating ATPase A chain</fullName>
    </alternativeName>
</protein>